<sequence length="97" mass="11115">IDTSRVRPIELARVTKVLGRTCSQGQWTQVRLEFMDYTNCSIIRNVNGPVSEDNVLTLSESEGEAGRLCRSCGWVLDIWIDHLAYHDLLLIKCLYCR</sequence>
<evidence type="ECO:0000313" key="7">
    <source>
        <dbReference type="Ensembl" id="ENSCWAP00000024248.1"/>
    </source>
</evidence>
<dbReference type="CDD" id="cd04457">
    <property type="entry name" value="S1_S28E"/>
    <property type="match status" value="1"/>
</dbReference>
<evidence type="ECO:0000256" key="1">
    <source>
        <dbReference type="ARBA" id="ARBA00005943"/>
    </source>
</evidence>
<dbReference type="SUPFAM" id="SSF50249">
    <property type="entry name" value="Nucleic acid-binding proteins"/>
    <property type="match status" value="1"/>
</dbReference>
<organism evidence="7 8">
    <name type="scientific">Catagonus wagneri</name>
    <name type="common">Chacoan peccary</name>
    <dbReference type="NCBI Taxonomy" id="51154"/>
    <lineage>
        <taxon>Eukaryota</taxon>
        <taxon>Metazoa</taxon>
        <taxon>Chordata</taxon>
        <taxon>Craniata</taxon>
        <taxon>Vertebrata</taxon>
        <taxon>Euteleostomi</taxon>
        <taxon>Mammalia</taxon>
        <taxon>Eutheria</taxon>
        <taxon>Laurasiatheria</taxon>
        <taxon>Artiodactyla</taxon>
        <taxon>Suina</taxon>
        <taxon>Tayassuidae</taxon>
        <taxon>Catagonus</taxon>
    </lineage>
</organism>
<evidence type="ECO:0000256" key="6">
    <source>
        <dbReference type="ARBA" id="ARBA00046579"/>
    </source>
</evidence>
<proteinExistence type="inferred from homology"/>
<dbReference type="Ensembl" id="ENSCWAT00000026283.1">
    <property type="protein sequence ID" value="ENSCWAP00000024248.1"/>
    <property type="gene ID" value="ENSCWAG00000018460.1"/>
</dbReference>
<protein>
    <recommendedName>
        <fullName evidence="4">Small ribosomal subunit protein eS28</fullName>
    </recommendedName>
    <alternativeName>
        <fullName evidence="5">40S ribosomal protein S28</fullName>
    </alternativeName>
</protein>
<dbReference type="GO" id="GO:0000028">
    <property type="term" value="P:ribosomal small subunit assembly"/>
    <property type="evidence" value="ECO:0007669"/>
    <property type="project" value="TreeGrafter"/>
</dbReference>
<evidence type="ECO:0000256" key="3">
    <source>
        <dbReference type="ARBA" id="ARBA00023274"/>
    </source>
</evidence>
<name>A0A8C3X9Y4_9CETA</name>
<accession>A0A8C3X9Y4</accession>
<evidence type="ECO:0000256" key="5">
    <source>
        <dbReference type="ARBA" id="ARBA00035453"/>
    </source>
</evidence>
<dbReference type="InterPro" id="IPR012340">
    <property type="entry name" value="NA-bd_OB-fold"/>
</dbReference>
<dbReference type="AlphaFoldDB" id="A0A8C3X9Y4"/>
<keyword evidence="2" id="KW-0689">Ribosomal protein</keyword>
<dbReference type="GeneTree" id="ENSGT00910000144227"/>
<comment type="subunit">
    <text evidence="6">Component of the 40S small ribosomal subunit. Part of the small subunit (SSU) processome, composed of more than 70 proteins and the RNA chaperone small nucleolar RNA (snoRNA) U3.</text>
</comment>
<evidence type="ECO:0000313" key="8">
    <source>
        <dbReference type="Proteomes" id="UP000694540"/>
    </source>
</evidence>
<keyword evidence="8" id="KW-1185">Reference proteome</keyword>
<dbReference type="InterPro" id="IPR000289">
    <property type="entry name" value="Ribosomal_eS28"/>
</dbReference>
<dbReference type="GO" id="GO:0030490">
    <property type="term" value="P:maturation of SSU-rRNA"/>
    <property type="evidence" value="ECO:0007669"/>
    <property type="project" value="TreeGrafter"/>
</dbReference>
<dbReference type="GO" id="GO:0022627">
    <property type="term" value="C:cytosolic small ribosomal subunit"/>
    <property type="evidence" value="ECO:0007669"/>
    <property type="project" value="TreeGrafter"/>
</dbReference>
<keyword evidence="3" id="KW-0687">Ribonucleoprotein</keyword>
<dbReference type="PANTHER" id="PTHR10769">
    <property type="entry name" value="40S RIBOSOMAL PROTEIN S28"/>
    <property type="match status" value="1"/>
</dbReference>
<evidence type="ECO:0000256" key="4">
    <source>
        <dbReference type="ARBA" id="ARBA00035146"/>
    </source>
</evidence>
<dbReference type="Gene3D" id="2.40.50.140">
    <property type="entry name" value="Nucleic acid-binding proteins"/>
    <property type="match status" value="1"/>
</dbReference>
<dbReference type="Proteomes" id="UP000694540">
    <property type="component" value="Unplaced"/>
</dbReference>
<comment type="similarity">
    <text evidence="1">Belongs to the eukaryotic ribosomal protein eS28 family.</text>
</comment>
<reference evidence="7" key="1">
    <citation type="submission" date="2025-08" db="UniProtKB">
        <authorList>
            <consortium name="Ensembl"/>
        </authorList>
    </citation>
    <scope>IDENTIFICATION</scope>
</reference>
<evidence type="ECO:0000256" key="2">
    <source>
        <dbReference type="ARBA" id="ARBA00022980"/>
    </source>
</evidence>
<reference evidence="7" key="2">
    <citation type="submission" date="2025-09" db="UniProtKB">
        <authorList>
            <consortium name="Ensembl"/>
        </authorList>
    </citation>
    <scope>IDENTIFICATION</scope>
</reference>
<dbReference type="GO" id="GO:0006412">
    <property type="term" value="P:translation"/>
    <property type="evidence" value="ECO:0007669"/>
    <property type="project" value="InterPro"/>
</dbReference>
<dbReference type="Pfam" id="PF01200">
    <property type="entry name" value="Ribosomal_S28e"/>
    <property type="match status" value="1"/>
</dbReference>
<dbReference type="GO" id="GO:0003735">
    <property type="term" value="F:structural constituent of ribosome"/>
    <property type="evidence" value="ECO:0007669"/>
    <property type="project" value="InterPro"/>
</dbReference>
<dbReference type="PANTHER" id="PTHR10769:SF3">
    <property type="entry name" value="SMALL RIBOSOMAL SUBUNIT PROTEIN ES28"/>
    <property type="match status" value="1"/>
</dbReference>